<evidence type="ECO:0000256" key="2">
    <source>
        <dbReference type="ARBA" id="ARBA00001946"/>
    </source>
</evidence>
<evidence type="ECO:0000256" key="9">
    <source>
        <dbReference type="ARBA" id="ARBA00022801"/>
    </source>
</evidence>
<dbReference type="Pfam" id="PF02348">
    <property type="entry name" value="CTP_transf_3"/>
    <property type="match status" value="1"/>
</dbReference>
<evidence type="ECO:0000256" key="8">
    <source>
        <dbReference type="ARBA" id="ARBA00022723"/>
    </source>
</evidence>
<proteinExistence type="inferred from homology"/>
<comment type="catalytic activity">
    <reaction evidence="1">
        <text>an N-acylneuraminate + CTP = a CMP-N-acyl-beta-neuraminate + diphosphate</text>
        <dbReference type="Rhea" id="RHEA:11344"/>
        <dbReference type="ChEBI" id="CHEBI:33019"/>
        <dbReference type="ChEBI" id="CHEBI:37563"/>
        <dbReference type="ChEBI" id="CHEBI:60073"/>
        <dbReference type="ChEBI" id="CHEBI:68671"/>
        <dbReference type="EC" id="2.7.7.43"/>
    </reaction>
</comment>
<dbReference type="GO" id="GO:0016779">
    <property type="term" value="F:nucleotidyltransferase activity"/>
    <property type="evidence" value="ECO:0007669"/>
    <property type="project" value="UniProtKB-KW"/>
</dbReference>
<dbReference type="InterPro" id="IPR003329">
    <property type="entry name" value="Cytidylyl_trans"/>
</dbReference>
<keyword evidence="9" id="KW-0378">Hydrolase</keyword>
<dbReference type="InterPro" id="IPR029044">
    <property type="entry name" value="Nucleotide-diphossugar_trans"/>
</dbReference>
<dbReference type="EMBL" id="JAUZVT010000001">
    <property type="protein sequence ID" value="MDT3329388.1"/>
    <property type="molecule type" value="Genomic_DNA"/>
</dbReference>
<keyword evidence="10" id="KW-0460">Magnesium</keyword>
<evidence type="ECO:0000256" key="10">
    <source>
        <dbReference type="ARBA" id="ARBA00022842"/>
    </source>
</evidence>
<keyword evidence="11" id="KW-0548">Nucleotidyltransferase</keyword>
<comment type="subunit">
    <text evidence="6">Homotetramer.</text>
</comment>
<gene>
    <name evidence="11" type="ORF">Q9S78_01770</name>
</gene>
<evidence type="ECO:0000256" key="4">
    <source>
        <dbReference type="ARBA" id="ARBA00005893"/>
    </source>
</evidence>
<keyword evidence="11" id="KW-0808">Transferase</keyword>
<reference evidence="11 12" key="1">
    <citation type="submission" date="2023-08" db="EMBL/GenBank/DDBJ databases">
        <title>Microbacterium aquilitoris sp. nov. and Microbacterium gwkjibeachense sp. nov., isolated from beach.</title>
        <authorList>
            <person name="Lee S.D."/>
            <person name="Yang H."/>
            <person name="Kim I."/>
        </authorList>
    </citation>
    <scope>NUCLEOTIDE SEQUENCE [LARGE SCALE GENOMIC DNA]</scope>
    <source>
        <strain evidence="11 12">KSW-18</strain>
    </source>
</reference>
<keyword evidence="12" id="KW-1185">Reference proteome</keyword>
<comment type="similarity">
    <text evidence="5">Belongs to the CMP-NeuNAc synthase family.</text>
</comment>
<dbReference type="SUPFAM" id="SSF53448">
    <property type="entry name" value="Nucleotide-diphospho-sugar transferases"/>
    <property type="match status" value="1"/>
</dbReference>
<dbReference type="InterPro" id="IPR050793">
    <property type="entry name" value="CMP-NeuNAc_synthase"/>
</dbReference>
<dbReference type="PANTHER" id="PTHR21485:SF3">
    <property type="entry name" value="N-ACYLNEURAMINATE CYTIDYLYLTRANSFERASE"/>
    <property type="match status" value="1"/>
</dbReference>
<comment type="similarity">
    <text evidence="4">Belongs to the KdsC family.</text>
</comment>
<keyword evidence="8" id="KW-0479">Metal-binding</keyword>
<comment type="caution">
    <text evidence="11">The sequence shown here is derived from an EMBL/GenBank/DDBJ whole genome shotgun (WGS) entry which is preliminary data.</text>
</comment>
<accession>A0ABU3GFB8</accession>
<dbReference type="Gene3D" id="3.40.50.1000">
    <property type="entry name" value="HAD superfamily/HAD-like"/>
    <property type="match status" value="1"/>
</dbReference>
<evidence type="ECO:0000313" key="12">
    <source>
        <dbReference type="Proteomes" id="UP001262835"/>
    </source>
</evidence>
<dbReference type="SFLD" id="SFLDS00003">
    <property type="entry name" value="Haloacid_Dehalogenase"/>
    <property type="match status" value="1"/>
</dbReference>
<dbReference type="PANTHER" id="PTHR21485">
    <property type="entry name" value="HAD SUPERFAMILY MEMBERS CMAS AND KDSC"/>
    <property type="match status" value="1"/>
</dbReference>
<evidence type="ECO:0000256" key="1">
    <source>
        <dbReference type="ARBA" id="ARBA00001862"/>
    </source>
</evidence>
<evidence type="ECO:0000313" key="11">
    <source>
        <dbReference type="EMBL" id="MDT3329388.1"/>
    </source>
</evidence>
<comment type="cofactor">
    <cofactor evidence="2">
        <name>Mg(2+)</name>
        <dbReference type="ChEBI" id="CHEBI:18420"/>
    </cofactor>
</comment>
<organism evidence="11 12">
    <name type="scientific">Microbacterium aquilitoris</name>
    <dbReference type="NCBI Taxonomy" id="3067307"/>
    <lineage>
        <taxon>Bacteria</taxon>
        <taxon>Bacillati</taxon>
        <taxon>Actinomycetota</taxon>
        <taxon>Actinomycetes</taxon>
        <taxon>Micrococcales</taxon>
        <taxon>Microbacteriaceae</taxon>
        <taxon>Microbacterium</taxon>
    </lineage>
</organism>
<evidence type="ECO:0000256" key="7">
    <source>
        <dbReference type="ARBA" id="ARBA00012491"/>
    </source>
</evidence>
<protein>
    <recommendedName>
        <fullName evidence="7">N-acylneuraminate cytidylyltransferase</fullName>
        <ecNumber evidence="7">2.7.7.43</ecNumber>
    </recommendedName>
</protein>
<dbReference type="SUPFAM" id="SSF56784">
    <property type="entry name" value="HAD-like"/>
    <property type="match status" value="1"/>
</dbReference>
<dbReference type="RefSeq" id="WP_311868512.1">
    <property type="nucleotide sequence ID" value="NZ_JAUZVT010000001.1"/>
</dbReference>
<dbReference type="EC" id="2.7.7.43" evidence="7"/>
<dbReference type="SFLD" id="SFLDG01136">
    <property type="entry name" value="C1.6:_Phosphoserine_Phosphatas"/>
    <property type="match status" value="1"/>
</dbReference>
<dbReference type="Proteomes" id="UP001262835">
    <property type="component" value="Unassembled WGS sequence"/>
</dbReference>
<dbReference type="InterPro" id="IPR023214">
    <property type="entry name" value="HAD_sf"/>
</dbReference>
<evidence type="ECO:0000256" key="5">
    <source>
        <dbReference type="ARBA" id="ARBA00010726"/>
    </source>
</evidence>
<sequence length="388" mass="40507">MTVAGTVETIAIIPARGGSKGVPGKNVARVGGVPLVVRAVRAAHASGAVDLVVVSTDDEAIAAAARDAGARVIARPADISGDTASSESALLHALDVLADDGIAPRVTAFLQATSPFIPADALGAGIAAVRGGSADSAFSGRESYEFVWRRDADGAASALGHDAAHRPRRQEREPHYVETGAFYVFTTDGFRRARHRFFGRTEIVEVPEATSIEIDDPAQLRTAQALAHLVAPAEPIAATVVVTDFDGVHTDDSAWVDAAGTEHVRVSRSDGMGVALLRRAGVPMLILSTEQNAVVRARAEKLQVEVVHGVADKASVLRQWAADRGVDLAETAYLGNDVNDLAAMALVGWPIAVADAQPEVVAAARIVLMRRGGDGAVRELANRILAAR</sequence>
<evidence type="ECO:0000256" key="3">
    <source>
        <dbReference type="ARBA" id="ARBA00005141"/>
    </source>
</evidence>
<dbReference type="InterPro" id="IPR036412">
    <property type="entry name" value="HAD-like_sf"/>
</dbReference>
<dbReference type="Pfam" id="PF08282">
    <property type="entry name" value="Hydrolase_3"/>
    <property type="match status" value="1"/>
</dbReference>
<dbReference type="Gene3D" id="3.90.550.10">
    <property type="entry name" value="Spore Coat Polysaccharide Biosynthesis Protein SpsA, Chain A"/>
    <property type="match status" value="1"/>
</dbReference>
<evidence type="ECO:0000256" key="6">
    <source>
        <dbReference type="ARBA" id="ARBA00011881"/>
    </source>
</evidence>
<comment type="pathway">
    <text evidence="3">Amino-sugar metabolism; N-acetylneuraminate metabolism.</text>
</comment>
<dbReference type="CDD" id="cd02513">
    <property type="entry name" value="CMP-NeuAc_Synthase"/>
    <property type="match status" value="1"/>
</dbReference>
<dbReference type="InterPro" id="IPR010023">
    <property type="entry name" value="KdsC_fam"/>
</dbReference>
<dbReference type="SFLD" id="SFLDG01138">
    <property type="entry name" value="C1.6.2:_Deoxy-d-mannose-octulo"/>
    <property type="match status" value="1"/>
</dbReference>
<name>A0ABU3GFB8_9MICO</name>